<keyword evidence="2" id="KW-1185">Reference proteome</keyword>
<dbReference type="AlphaFoldDB" id="A0A8J5XHW3"/>
<dbReference type="EMBL" id="JAGTXO010000012">
    <property type="protein sequence ID" value="KAG8464593.1"/>
    <property type="molecule type" value="Genomic_DNA"/>
</dbReference>
<evidence type="ECO:0000313" key="1">
    <source>
        <dbReference type="EMBL" id="KAG8464593.1"/>
    </source>
</evidence>
<comment type="caution">
    <text evidence="1">The sequence shown here is derived from an EMBL/GenBank/DDBJ whole genome shotgun (WGS) entry which is preliminary data.</text>
</comment>
<accession>A0A8J5XHW3</accession>
<gene>
    <name evidence="1" type="ORF">KFE25_009961</name>
</gene>
<reference evidence="1" key="1">
    <citation type="submission" date="2021-05" db="EMBL/GenBank/DDBJ databases">
        <title>The genome of the haptophyte Pavlova lutheri (Diacronema luteri, Pavlovales) - a model for lipid biosynthesis in eukaryotic algae.</title>
        <authorList>
            <person name="Hulatt C.J."/>
            <person name="Posewitz M.C."/>
        </authorList>
    </citation>
    <scope>NUCLEOTIDE SEQUENCE</scope>
    <source>
        <strain evidence="1">NIVA-4/92</strain>
    </source>
</reference>
<name>A0A8J5XHW3_DIALT</name>
<sequence>MIANALLAELLDSASDPEQRATAGEELAVLLSQPALRRRGAAHADARDAIATSPILLDALAGVLTVRAPSLLPVAEVAARVVLCLVEPSAEADRPSALRRRALLAAAGLGNALAAHSGSGPETVDSLRTTAARALALVCAAPAARALVANSPPVLRAVAAEVLHARAGGGPASAHGVRAAYELSLSHAAAVMMDAHGVLVPALVALSASERSGAHLRLRAALALANVARGREPQSLAPLPRAALLGGALGGALPPLLADAVGGGQHEGARWDVAGLLHTARLLAASRDGLELLLGGQLRSGDHAGGAVTVVRATGCEHGDIDAAADGVGSSLLARAHTPRRPSRVGVSLPRSVTAAAGVRRGTSPARRLPSASALLKGGEARSAAAARAARARLASSRALDEADARARLDVLAAALARPRAALRPRTCSAPRAQAQCLRLLAQSGAALARHAADEGDEAAVGKLGAEREDAPLPRTPPSAKPHAARRARVYVAFSRPTDEGVGARVARALREAGLDVLSRLERVGGAPRASAARGAARGGAVHAQRSAASTSAASSTPFLVASAVVAAPSDAAHGGALQQALDGRLAADGAVLVVSSAFKADPLCRIECAWLAQMELPTHSALAEVNYEPDGWLRSFHSRLAVRRERALVHGDAARLPAIDDDALCALATSLAAHVRETGVPPPHGRSASHSLTLSVLDDLCESGDCSAW</sequence>
<dbReference type="OrthoDB" id="10688554at2759"/>
<dbReference type="Proteomes" id="UP000751190">
    <property type="component" value="Unassembled WGS sequence"/>
</dbReference>
<evidence type="ECO:0000313" key="2">
    <source>
        <dbReference type="Proteomes" id="UP000751190"/>
    </source>
</evidence>
<proteinExistence type="predicted"/>
<organism evidence="1 2">
    <name type="scientific">Diacronema lutheri</name>
    <name type="common">Unicellular marine alga</name>
    <name type="synonym">Monochrysis lutheri</name>
    <dbReference type="NCBI Taxonomy" id="2081491"/>
    <lineage>
        <taxon>Eukaryota</taxon>
        <taxon>Haptista</taxon>
        <taxon>Haptophyta</taxon>
        <taxon>Pavlovophyceae</taxon>
        <taxon>Pavlovales</taxon>
        <taxon>Pavlovaceae</taxon>
        <taxon>Diacronema</taxon>
    </lineage>
</organism>
<protein>
    <submittedName>
        <fullName evidence="1">Uncharacterized protein</fullName>
    </submittedName>
</protein>